<evidence type="ECO:0000313" key="2">
    <source>
        <dbReference type="EMBL" id="PKU23353.1"/>
    </source>
</evidence>
<feature type="transmembrane region" description="Helical" evidence="1">
    <location>
        <begin position="20"/>
        <end position="38"/>
    </location>
</feature>
<name>A0A2N3PSH3_9PROT</name>
<reference evidence="3" key="1">
    <citation type="submission" date="2017-12" db="EMBL/GenBank/DDBJ databases">
        <title>Draft genome sequence of Telmatospirillum siberiense 26-4b1T, an acidotolerant peatland alphaproteobacterium potentially involved in sulfur cycling.</title>
        <authorList>
            <person name="Hausmann B."/>
            <person name="Pjevac P."/>
            <person name="Schreck K."/>
            <person name="Herbold C.W."/>
            <person name="Daims H."/>
            <person name="Wagner M."/>
            <person name="Pester M."/>
            <person name="Loy A."/>
        </authorList>
    </citation>
    <scope>NUCLEOTIDE SEQUENCE [LARGE SCALE GENOMIC DNA]</scope>
    <source>
        <strain evidence="3">26-4b1</strain>
    </source>
</reference>
<comment type="caution">
    <text evidence="2">The sequence shown here is derived from an EMBL/GenBank/DDBJ whole genome shotgun (WGS) entry which is preliminary data.</text>
</comment>
<keyword evidence="1" id="KW-0472">Membrane</keyword>
<keyword evidence="3" id="KW-1185">Reference proteome</keyword>
<gene>
    <name evidence="2" type="ORF">CWS72_17130</name>
</gene>
<evidence type="ECO:0000313" key="3">
    <source>
        <dbReference type="Proteomes" id="UP000233293"/>
    </source>
</evidence>
<proteinExistence type="predicted"/>
<dbReference type="AlphaFoldDB" id="A0A2N3PSH3"/>
<sequence>MDSSSQSGPPRPANHGPSSLVMLVVAVVVVVGGYFLAVKLKDMARMQDCVMSGRTNCAPIAAPP</sequence>
<protein>
    <submittedName>
        <fullName evidence="2">Uncharacterized protein</fullName>
    </submittedName>
</protein>
<keyword evidence="1" id="KW-0812">Transmembrane</keyword>
<keyword evidence="1" id="KW-1133">Transmembrane helix</keyword>
<organism evidence="2 3">
    <name type="scientific">Telmatospirillum siberiense</name>
    <dbReference type="NCBI Taxonomy" id="382514"/>
    <lineage>
        <taxon>Bacteria</taxon>
        <taxon>Pseudomonadati</taxon>
        <taxon>Pseudomonadota</taxon>
        <taxon>Alphaproteobacteria</taxon>
        <taxon>Rhodospirillales</taxon>
        <taxon>Rhodospirillaceae</taxon>
        <taxon>Telmatospirillum</taxon>
    </lineage>
</organism>
<dbReference type="OrthoDB" id="8254787at2"/>
<accession>A0A2N3PSH3</accession>
<dbReference type="RefSeq" id="WP_101251843.1">
    <property type="nucleotide sequence ID" value="NZ_PIUM01000021.1"/>
</dbReference>
<evidence type="ECO:0000256" key="1">
    <source>
        <dbReference type="SAM" id="Phobius"/>
    </source>
</evidence>
<dbReference type="EMBL" id="PIUM01000021">
    <property type="protein sequence ID" value="PKU23353.1"/>
    <property type="molecule type" value="Genomic_DNA"/>
</dbReference>
<dbReference type="Proteomes" id="UP000233293">
    <property type="component" value="Unassembled WGS sequence"/>
</dbReference>